<evidence type="ECO:0000313" key="7">
    <source>
        <dbReference type="Proteomes" id="UP001297422"/>
    </source>
</evidence>
<evidence type="ECO:0000313" key="6">
    <source>
        <dbReference type="EMBL" id="NSI65570.1"/>
    </source>
</evidence>
<dbReference type="GO" id="GO:0016491">
    <property type="term" value="F:oxidoreductase activity"/>
    <property type="evidence" value="ECO:0007669"/>
    <property type="project" value="UniProtKB-KW"/>
</dbReference>
<keyword evidence="2" id="KW-0560">Oxidoreductase</keyword>
<evidence type="ECO:0000256" key="1">
    <source>
        <dbReference type="ARBA" id="ARBA00006484"/>
    </source>
</evidence>
<dbReference type="PANTHER" id="PTHR44196:SF2">
    <property type="entry name" value="SHORT-CHAIN DEHYDROGENASE-RELATED"/>
    <property type="match status" value="1"/>
</dbReference>
<comment type="similarity">
    <text evidence="1">Belongs to the short-chain dehydrogenases/reductases (SDR) family.</text>
</comment>
<keyword evidence="3" id="KW-0472">Membrane</keyword>
<name>A0A2N5NW16_MEDGN</name>
<dbReference type="AlphaFoldDB" id="A0A2N5NW16"/>
<dbReference type="SUPFAM" id="SSF51735">
    <property type="entry name" value="NAD(P)-binding Rossmann-fold domains"/>
    <property type="match status" value="1"/>
</dbReference>
<accession>A0A2N5NW16</accession>
<dbReference type="PROSITE" id="PS00061">
    <property type="entry name" value="ADH_SHORT"/>
    <property type="match status" value="1"/>
</dbReference>
<dbReference type="GO" id="GO:0016020">
    <property type="term" value="C:membrane"/>
    <property type="evidence" value="ECO:0007669"/>
    <property type="project" value="TreeGrafter"/>
</dbReference>
<dbReference type="CDD" id="cd05233">
    <property type="entry name" value="SDR_c"/>
    <property type="match status" value="1"/>
</dbReference>
<dbReference type="PANTHER" id="PTHR44196">
    <property type="entry name" value="DEHYDROGENASE/REDUCTASE SDR FAMILY MEMBER 7B"/>
    <property type="match status" value="1"/>
</dbReference>
<evidence type="ECO:0000256" key="3">
    <source>
        <dbReference type="SAM" id="Phobius"/>
    </source>
</evidence>
<evidence type="ECO:0000256" key="2">
    <source>
        <dbReference type="ARBA" id="ARBA00023002"/>
    </source>
</evidence>
<dbReference type="EMBL" id="JAAIRY010000015">
    <property type="protein sequence ID" value="NSI65570.1"/>
    <property type="molecule type" value="Genomic_DNA"/>
</dbReference>
<dbReference type="RefSeq" id="WP_004843410.1">
    <property type="nucleotide sequence ID" value="NZ_AP031446.1"/>
</dbReference>
<feature type="transmembrane region" description="Helical" evidence="3">
    <location>
        <begin position="223"/>
        <end position="247"/>
    </location>
</feature>
<organism evidence="4 7">
    <name type="scientific">Mediterraneibacter gnavus</name>
    <name type="common">Ruminococcus gnavus</name>
    <dbReference type="NCBI Taxonomy" id="33038"/>
    <lineage>
        <taxon>Bacteria</taxon>
        <taxon>Bacillati</taxon>
        <taxon>Bacillota</taxon>
        <taxon>Clostridia</taxon>
        <taxon>Lachnospirales</taxon>
        <taxon>Lachnospiraceae</taxon>
        <taxon>Mediterraneibacter</taxon>
    </lineage>
</organism>
<evidence type="ECO:0000313" key="5">
    <source>
        <dbReference type="EMBL" id="NSI18154.1"/>
    </source>
</evidence>
<dbReference type="EMBL" id="JAJBNC010000018">
    <property type="protein sequence ID" value="MCB5494377.1"/>
    <property type="molecule type" value="Genomic_DNA"/>
</dbReference>
<protein>
    <submittedName>
        <fullName evidence="4">SDR family NAD(P)-dependent oxidoreductase</fullName>
    </submittedName>
</protein>
<proteinExistence type="inferred from homology"/>
<dbReference type="InterPro" id="IPR020904">
    <property type="entry name" value="Sc_DH/Rdtase_CS"/>
</dbReference>
<evidence type="ECO:0000313" key="4">
    <source>
        <dbReference type="EMBL" id="MCB5494377.1"/>
    </source>
</evidence>
<dbReference type="InterPro" id="IPR002347">
    <property type="entry name" value="SDR_fam"/>
</dbReference>
<dbReference type="InterPro" id="IPR036291">
    <property type="entry name" value="NAD(P)-bd_dom_sf"/>
</dbReference>
<dbReference type="Proteomes" id="UP001297422">
    <property type="component" value="Unassembled WGS sequence"/>
</dbReference>
<sequence length="255" mass="28438">MKIAVITGASSGMGREFVRQIPHFYMNLDELWIISRRKDRLEAIAKTCSVPVRIFAGDLTDPMFLQTVKDTLQRLRPDIRMLVNAAGFGKSGTVLDIAKEEWPAQSEMVRLNCEALTNMTLLCMPYLSQGSRILQIASAAAFAPQPQFAVYAATKSYVLSFSRALGAEWKKKGIYVTAVCPGPVDTEFFERCGQPENPLKKMTMAKAPNVVKQALLDARRKKAVSIFGFWMGALYILVRIVPVSWILNVQTIGKK</sequence>
<dbReference type="Pfam" id="PF00106">
    <property type="entry name" value="adh_short"/>
    <property type="match status" value="1"/>
</dbReference>
<reference evidence="5" key="2">
    <citation type="submission" date="2020-02" db="EMBL/GenBank/DDBJ databases">
        <authorList>
            <person name="Littmann E."/>
            <person name="Sorbara M."/>
        </authorList>
    </citation>
    <scope>NUCLEOTIDE SEQUENCE</scope>
    <source>
        <strain evidence="6">MSK.11.9</strain>
        <strain evidence="5">MSK.22.53</strain>
    </source>
</reference>
<dbReference type="GeneID" id="57432663"/>
<dbReference type="EMBL" id="JAAIRM010000002">
    <property type="protein sequence ID" value="NSI18154.1"/>
    <property type="molecule type" value="Genomic_DNA"/>
</dbReference>
<comment type="caution">
    <text evidence="4">The sequence shown here is derived from an EMBL/GenBank/DDBJ whole genome shotgun (WGS) entry which is preliminary data.</text>
</comment>
<gene>
    <name evidence="5" type="ORF">G4958_02035</name>
    <name evidence="6" type="ORF">G4981_09845</name>
    <name evidence="4" type="ORF">LIQ10_11605</name>
</gene>
<dbReference type="Proteomes" id="UP001296643">
    <property type="component" value="Unassembled WGS sequence"/>
</dbReference>
<dbReference type="PRINTS" id="PR00081">
    <property type="entry name" value="GDHRDH"/>
</dbReference>
<reference evidence="5" key="1">
    <citation type="journal article" date="2020" name="Cell Host Microbe">
        <title>Functional and Genomic Variation between Human-Derived Isolates of Lachnospiraceae Reveals Inter- and Intra-Species Diversity.</title>
        <authorList>
            <person name="Sorbara M.T."/>
            <person name="Littmann E.R."/>
            <person name="Fontana E."/>
            <person name="Moody T.U."/>
            <person name="Kohout C.E."/>
            <person name="Gjonbalaj M."/>
            <person name="Eaton V."/>
            <person name="Seok R."/>
            <person name="Leiner I.M."/>
            <person name="Pamer E.G."/>
        </authorList>
    </citation>
    <scope>NUCLEOTIDE SEQUENCE</scope>
    <source>
        <strain evidence="6">MSK.11.9</strain>
        <strain evidence="5">MSK.22.53</strain>
    </source>
</reference>
<reference evidence="4" key="3">
    <citation type="submission" date="2021-10" db="EMBL/GenBank/DDBJ databases">
        <title>Collection of gut derived symbiotic bacterial strains cultured from healthy donors.</title>
        <authorList>
            <person name="Lin H."/>
            <person name="Littmann E."/>
            <person name="Claire K."/>
            <person name="Pamer E."/>
        </authorList>
    </citation>
    <scope>NUCLEOTIDE SEQUENCE</scope>
    <source>
        <strain evidence="4">MSK.23.4</strain>
    </source>
</reference>
<dbReference type="Proteomes" id="UP001296581">
    <property type="component" value="Unassembled WGS sequence"/>
</dbReference>
<keyword evidence="3" id="KW-1133">Transmembrane helix</keyword>
<dbReference type="Gene3D" id="3.40.50.720">
    <property type="entry name" value="NAD(P)-binding Rossmann-like Domain"/>
    <property type="match status" value="1"/>
</dbReference>
<keyword evidence="3" id="KW-0812">Transmembrane</keyword>